<evidence type="ECO:0000256" key="9">
    <source>
        <dbReference type="ARBA" id="ARBA00032024"/>
    </source>
</evidence>
<comment type="pathway">
    <text evidence="2 11">Cofactor biosynthesis; (R)-pantothenate biosynthesis; (R)-pantoate from 3-methyl-2-oxobutanoate: step 2/2.</text>
</comment>
<reference evidence="15" key="1">
    <citation type="submission" date="2015-08" db="EMBL/GenBank/DDBJ databases">
        <title>Fjat-14210 dsm16467.</title>
        <authorList>
            <person name="Liu B."/>
            <person name="Wang J."/>
            <person name="Zhu Y."/>
            <person name="Liu G."/>
            <person name="Chen Q."/>
            <person name="Chen Z."/>
            <person name="Lan J."/>
            <person name="Che J."/>
            <person name="Ge C."/>
            <person name="Shi H."/>
            <person name="Pan Z."/>
            <person name="Liu X."/>
        </authorList>
    </citation>
    <scope>NUCLEOTIDE SEQUENCE [LARGE SCALE GENOMIC DNA]</scope>
    <source>
        <strain evidence="15">DSM 16467</strain>
    </source>
</reference>
<dbReference type="GO" id="GO:0005737">
    <property type="term" value="C:cytoplasm"/>
    <property type="evidence" value="ECO:0007669"/>
    <property type="project" value="TreeGrafter"/>
</dbReference>
<dbReference type="STRING" id="284581.AMD01_11695"/>
<dbReference type="InterPro" id="IPR008927">
    <property type="entry name" value="6-PGluconate_DH-like_C_sf"/>
</dbReference>
<keyword evidence="8 11" id="KW-0560">Oxidoreductase</keyword>
<dbReference type="Pfam" id="PF08546">
    <property type="entry name" value="ApbA_C"/>
    <property type="match status" value="1"/>
</dbReference>
<dbReference type="OrthoDB" id="9793586at2"/>
<dbReference type="InterPro" id="IPR013328">
    <property type="entry name" value="6PGD_dom2"/>
</dbReference>
<evidence type="ECO:0000256" key="2">
    <source>
        <dbReference type="ARBA" id="ARBA00004994"/>
    </source>
</evidence>
<dbReference type="PATRIC" id="fig|284581.3.peg.2456"/>
<feature type="domain" description="Ketopantoate reductase C-terminal" evidence="13">
    <location>
        <begin position="181"/>
        <end position="319"/>
    </location>
</feature>
<keyword evidence="7 11" id="KW-0521">NADP</keyword>
<dbReference type="InterPro" id="IPR013332">
    <property type="entry name" value="KPR_N"/>
</dbReference>
<comment type="similarity">
    <text evidence="3 11">Belongs to the ketopantoate reductase family.</text>
</comment>
<dbReference type="AlphaFoldDB" id="A0A0M0L5Z2"/>
<dbReference type="PANTHER" id="PTHR43765">
    <property type="entry name" value="2-DEHYDROPANTOATE 2-REDUCTASE-RELATED"/>
    <property type="match status" value="1"/>
</dbReference>
<dbReference type="Proteomes" id="UP000037558">
    <property type="component" value="Unassembled WGS sequence"/>
</dbReference>
<dbReference type="Pfam" id="PF02558">
    <property type="entry name" value="ApbA"/>
    <property type="match status" value="1"/>
</dbReference>
<name>A0A0M0L5Z2_9BACI</name>
<dbReference type="Gene3D" id="1.10.1040.10">
    <property type="entry name" value="N-(1-d-carboxylethyl)-l-norvaline Dehydrogenase, domain 2"/>
    <property type="match status" value="1"/>
</dbReference>
<dbReference type="InterPro" id="IPR050838">
    <property type="entry name" value="Ketopantoate_reductase"/>
</dbReference>
<organism evidence="14 15">
    <name type="scientific">Priestia koreensis</name>
    <dbReference type="NCBI Taxonomy" id="284581"/>
    <lineage>
        <taxon>Bacteria</taxon>
        <taxon>Bacillati</taxon>
        <taxon>Bacillota</taxon>
        <taxon>Bacilli</taxon>
        <taxon>Bacillales</taxon>
        <taxon>Bacillaceae</taxon>
        <taxon>Priestia</taxon>
    </lineage>
</organism>
<dbReference type="EMBL" id="LILC01000013">
    <property type="protein sequence ID" value="KOO46481.1"/>
    <property type="molecule type" value="Genomic_DNA"/>
</dbReference>
<dbReference type="InterPro" id="IPR003710">
    <property type="entry name" value="ApbA"/>
</dbReference>
<evidence type="ECO:0000256" key="3">
    <source>
        <dbReference type="ARBA" id="ARBA00007870"/>
    </source>
</evidence>
<evidence type="ECO:0000256" key="1">
    <source>
        <dbReference type="ARBA" id="ARBA00002919"/>
    </source>
</evidence>
<dbReference type="EC" id="1.1.1.169" evidence="4 11"/>
<dbReference type="InterPro" id="IPR013752">
    <property type="entry name" value="KPA_reductase"/>
</dbReference>
<feature type="domain" description="Ketopantoate reductase N-terminal" evidence="12">
    <location>
        <begin position="3"/>
        <end position="139"/>
    </location>
</feature>
<dbReference type="SUPFAM" id="SSF51735">
    <property type="entry name" value="NAD(P)-binding Rossmann-fold domains"/>
    <property type="match status" value="1"/>
</dbReference>
<dbReference type="PANTHER" id="PTHR43765:SF2">
    <property type="entry name" value="2-DEHYDROPANTOATE 2-REDUCTASE"/>
    <property type="match status" value="1"/>
</dbReference>
<evidence type="ECO:0000256" key="7">
    <source>
        <dbReference type="ARBA" id="ARBA00022857"/>
    </source>
</evidence>
<proteinExistence type="inferred from homology"/>
<gene>
    <name evidence="14" type="ORF">AMD01_11695</name>
</gene>
<comment type="function">
    <text evidence="1 11">Catalyzes the NADPH-dependent reduction of ketopantoate into pantoic acid.</text>
</comment>
<evidence type="ECO:0000256" key="10">
    <source>
        <dbReference type="ARBA" id="ARBA00048793"/>
    </source>
</evidence>
<evidence type="ECO:0000259" key="13">
    <source>
        <dbReference type="Pfam" id="PF08546"/>
    </source>
</evidence>
<dbReference type="GO" id="GO:0050661">
    <property type="term" value="F:NADP binding"/>
    <property type="evidence" value="ECO:0007669"/>
    <property type="project" value="TreeGrafter"/>
</dbReference>
<dbReference type="NCBIfam" id="TIGR00745">
    <property type="entry name" value="apbA_panE"/>
    <property type="match status" value="1"/>
</dbReference>
<comment type="catalytic activity">
    <reaction evidence="10 11">
        <text>(R)-pantoate + NADP(+) = 2-dehydropantoate + NADPH + H(+)</text>
        <dbReference type="Rhea" id="RHEA:16233"/>
        <dbReference type="ChEBI" id="CHEBI:11561"/>
        <dbReference type="ChEBI" id="CHEBI:15378"/>
        <dbReference type="ChEBI" id="CHEBI:15980"/>
        <dbReference type="ChEBI" id="CHEBI:57783"/>
        <dbReference type="ChEBI" id="CHEBI:58349"/>
        <dbReference type="EC" id="1.1.1.169"/>
    </reaction>
</comment>
<evidence type="ECO:0000256" key="6">
    <source>
        <dbReference type="ARBA" id="ARBA00022655"/>
    </source>
</evidence>
<comment type="caution">
    <text evidence="14">The sequence shown here is derived from an EMBL/GenBank/DDBJ whole genome shotgun (WGS) entry which is preliminary data.</text>
</comment>
<evidence type="ECO:0000256" key="11">
    <source>
        <dbReference type="RuleBase" id="RU362068"/>
    </source>
</evidence>
<dbReference type="Gene3D" id="3.40.50.720">
    <property type="entry name" value="NAD(P)-binding Rossmann-like Domain"/>
    <property type="match status" value="1"/>
</dbReference>
<dbReference type="GO" id="GO:0008677">
    <property type="term" value="F:2-dehydropantoate 2-reductase activity"/>
    <property type="evidence" value="ECO:0007669"/>
    <property type="project" value="UniProtKB-EC"/>
</dbReference>
<dbReference type="GO" id="GO:0015940">
    <property type="term" value="P:pantothenate biosynthetic process"/>
    <property type="evidence" value="ECO:0007669"/>
    <property type="project" value="UniProtKB-UniPathway"/>
</dbReference>
<dbReference type="SUPFAM" id="SSF48179">
    <property type="entry name" value="6-phosphogluconate dehydrogenase C-terminal domain-like"/>
    <property type="match status" value="1"/>
</dbReference>
<evidence type="ECO:0000259" key="12">
    <source>
        <dbReference type="Pfam" id="PF02558"/>
    </source>
</evidence>
<evidence type="ECO:0000256" key="4">
    <source>
        <dbReference type="ARBA" id="ARBA00013014"/>
    </source>
</evidence>
<keyword evidence="6 11" id="KW-0566">Pantothenate biosynthesis</keyword>
<accession>A0A0M0L5Z2</accession>
<evidence type="ECO:0000313" key="14">
    <source>
        <dbReference type="EMBL" id="KOO46481.1"/>
    </source>
</evidence>
<dbReference type="UniPathway" id="UPA00028">
    <property type="reaction ID" value="UER00004"/>
</dbReference>
<evidence type="ECO:0000256" key="8">
    <source>
        <dbReference type="ARBA" id="ARBA00023002"/>
    </source>
</evidence>
<evidence type="ECO:0000256" key="5">
    <source>
        <dbReference type="ARBA" id="ARBA00019465"/>
    </source>
</evidence>
<dbReference type="InterPro" id="IPR036291">
    <property type="entry name" value="NAD(P)-bd_dom_sf"/>
</dbReference>
<protein>
    <recommendedName>
        <fullName evidence="5 11">2-dehydropantoate 2-reductase</fullName>
        <ecNumber evidence="4 11">1.1.1.169</ecNumber>
    </recommendedName>
    <alternativeName>
        <fullName evidence="9 11">Ketopantoate reductase</fullName>
    </alternativeName>
</protein>
<evidence type="ECO:0000313" key="15">
    <source>
        <dbReference type="Proteomes" id="UP000037558"/>
    </source>
</evidence>
<sequence length="349" mass="37821">MRIAVLGAGSLGTIVGAYLADGGMVVELIDTYEAHVEALNTSGANVIGTTEFHSNVKAITPENKSGTYDLVLLLTKQLYNETILRELLPFLHDDSVVCSLQNGIPEQSVASVVGADRVIAGSVEFGATFIEPGVSRLTTEYTQFKKYAFQIGELNGETTERIQRIKSALDLVGGTHISDNLVGTKWSKLLINNAFSGLSAALNGEYGDVLDSETGIVSAVHIADETIKVGHANHVTFAKMNGFDIASLELTSDNDIPDRVQTLRAVMEPSRLLKASMLQDLEKKRKTEVQYINGVVPKMAQGKEIETPFNDLVVTLVEEAEQLQNVPTFSKNIQPFELLIRSASPSIIN</sequence>
<dbReference type="RefSeq" id="WP_053401577.1">
    <property type="nucleotide sequence ID" value="NZ_LILC01000013.1"/>
</dbReference>
<keyword evidence="15" id="KW-1185">Reference proteome</keyword>